<feature type="domain" description="ABC transporter" evidence="5">
    <location>
        <begin position="2"/>
        <end position="249"/>
    </location>
</feature>
<protein>
    <submittedName>
        <fullName evidence="6">ABC transporter ATP-binding protein</fullName>
    </submittedName>
</protein>
<dbReference type="InterPro" id="IPR003439">
    <property type="entry name" value="ABC_transporter-like_ATP-bd"/>
</dbReference>
<gene>
    <name evidence="6" type="ORF">IAA47_02435</name>
</gene>
<name>A0A9E2NWI3_9FUSO</name>
<evidence type="ECO:0000259" key="5">
    <source>
        <dbReference type="PROSITE" id="PS50893"/>
    </source>
</evidence>
<dbReference type="PANTHER" id="PTHR42734">
    <property type="entry name" value="METAL TRANSPORT SYSTEM ATP-BINDING PROTEIN TM_0124-RELATED"/>
    <property type="match status" value="1"/>
</dbReference>
<dbReference type="EMBL" id="JAHLFN010000019">
    <property type="protein sequence ID" value="MBU3841839.1"/>
    <property type="molecule type" value="Genomic_DNA"/>
</dbReference>
<dbReference type="Gene3D" id="3.40.50.300">
    <property type="entry name" value="P-loop containing nucleotide triphosphate hydrolases"/>
    <property type="match status" value="1"/>
</dbReference>
<proteinExistence type="inferred from homology"/>
<dbReference type="GO" id="GO:0016887">
    <property type="term" value="F:ATP hydrolysis activity"/>
    <property type="evidence" value="ECO:0007669"/>
    <property type="project" value="InterPro"/>
</dbReference>
<keyword evidence="4 6" id="KW-0067">ATP-binding</keyword>
<evidence type="ECO:0000313" key="6">
    <source>
        <dbReference type="EMBL" id="MBU3841839.1"/>
    </source>
</evidence>
<evidence type="ECO:0000313" key="7">
    <source>
        <dbReference type="Proteomes" id="UP000724657"/>
    </source>
</evidence>
<dbReference type="PROSITE" id="PS00211">
    <property type="entry name" value="ABC_TRANSPORTER_1"/>
    <property type="match status" value="1"/>
</dbReference>
<evidence type="ECO:0000256" key="2">
    <source>
        <dbReference type="ARBA" id="ARBA00022448"/>
    </source>
</evidence>
<organism evidence="6 7">
    <name type="scientific">Candidatus Fusobacterium pullicola</name>
    <dbReference type="NCBI Taxonomy" id="2838601"/>
    <lineage>
        <taxon>Bacteria</taxon>
        <taxon>Fusobacteriati</taxon>
        <taxon>Fusobacteriota</taxon>
        <taxon>Fusobacteriia</taxon>
        <taxon>Fusobacteriales</taxon>
        <taxon>Fusobacteriaceae</taxon>
        <taxon>Fusobacterium</taxon>
    </lineage>
</organism>
<dbReference type="InterPro" id="IPR003593">
    <property type="entry name" value="AAA+_ATPase"/>
</dbReference>
<evidence type="ECO:0000256" key="4">
    <source>
        <dbReference type="ARBA" id="ARBA00022840"/>
    </source>
</evidence>
<dbReference type="InterPro" id="IPR050153">
    <property type="entry name" value="Metal_Ion_Import_ABC"/>
</dbReference>
<keyword evidence="2" id="KW-0813">Transport</keyword>
<dbReference type="InterPro" id="IPR027417">
    <property type="entry name" value="P-loop_NTPase"/>
</dbReference>
<sequence length="263" mass="29448">MLNIKSIEKSFVTELGTVKKVFRGLNLQVEKGDFISIIGSNGAGKSTLLDTITGNIVVDKGSIDIDGRDITKLPKYKRGSFISKVYQNPSMGTAPSMTVFENLSMADNKGKRFGFTMGLNKKRKEYYREILKELDLGIENQMDTEVGSLSGGQRQCLALIMATLNKPEILLLDEHTAALDPKTSKIIMDKTREIVEKNQISTLMITHNLQDAINYGNRLIMLHNGEIIIDIKGEEKKNLTPEKLLKIFNNREAYLKDSELFSA</sequence>
<comment type="caution">
    <text evidence="6">The sequence shown here is derived from an EMBL/GenBank/DDBJ whole genome shotgun (WGS) entry which is preliminary data.</text>
</comment>
<comment type="similarity">
    <text evidence="1">Belongs to the ABC transporter superfamily.</text>
</comment>
<reference evidence="6" key="1">
    <citation type="journal article" date="2021" name="PeerJ">
        <title>Extensive microbial diversity within the chicken gut microbiome revealed by metagenomics and culture.</title>
        <authorList>
            <person name="Gilroy R."/>
            <person name="Ravi A."/>
            <person name="Getino M."/>
            <person name="Pursley I."/>
            <person name="Horton D.L."/>
            <person name="Alikhan N.F."/>
            <person name="Baker D."/>
            <person name="Gharbi K."/>
            <person name="Hall N."/>
            <person name="Watson M."/>
            <person name="Adriaenssens E.M."/>
            <person name="Foster-Nyarko E."/>
            <person name="Jarju S."/>
            <person name="Secka A."/>
            <person name="Antonio M."/>
            <person name="Oren A."/>
            <person name="Chaudhuri R.R."/>
            <person name="La Ragione R."/>
            <person name="Hildebrand F."/>
            <person name="Pallen M.J."/>
        </authorList>
    </citation>
    <scope>NUCLEOTIDE SEQUENCE</scope>
    <source>
        <strain evidence="6">A6-441</strain>
    </source>
</reference>
<dbReference type="Proteomes" id="UP000724657">
    <property type="component" value="Unassembled WGS sequence"/>
</dbReference>
<dbReference type="AlphaFoldDB" id="A0A9E2NWI3"/>
<dbReference type="SUPFAM" id="SSF52540">
    <property type="entry name" value="P-loop containing nucleoside triphosphate hydrolases"/>
    <property type="match status" value="1"/>
</dbReference>
<dbReference type="InterPro" id="IPR017871">
    <property type="entry name" value="ABC_transporter-like_CS"/>
</dbReference>
<dbReference type="SMART" id="SM00382">
    <property type="entry name" value="AAA"/>
    <property type="match status" value="1"/>
</dbReference>
<evidence type="ECO:0000256" key="1">
    <source>
        <dbReference type="ARBA" id="ARBA00005417"/>
    </source>
</evidence>
<reference evidence="6" key="2">
    <citation type="submission" date="2021-04" db="EMBL/GenBank/DDBJ databases">
        <authorList>
            <person name="Gilroy R."/>
        </authorList>
    </citation>
    <scope>NUCLEOTIDE SEQUENCE</scope>
    <source>
        <strain evidence="6">A6-441</strain>
    </source>
</reference>
<dbReference type="PANTHER" id="PTHR42734:SF17">
    <property type="entry name" value="METAL TRANSPORT SYSTEM ATP-BINDING PROTEIN TM_0124-RELATED"/>
    <property type="match status" value="1"/>
</dbReference>
<dbReference type="Pfam" id="PF00005">
    <property type="entry name" value="ABC_tran"/>
    <property type="match status" value="1"/>
</dbReference>
<dbReference type="PROSITE" id="PS50893">
    <property type="entry name" value="ABC_TRANSPORTER_2"/>
    <property type="match status" value="1"/>
</dbReference>
<keyword evidence="3" id="KW-0547">Nucleotide-binding</keyword>
<dbReference type="GO" id="GO:0005524">
    <property type="term" value="F:ATP binding"/>
    <property type="evidence" value="ECO:0007669"/>
    <property type="project" value="UniProtKB-KW"/>
</dbReference>
<accession>A0A9E2NWI3</accession>
<evidence type="ECO:0000256" key="3">
    <source>
        <dbReference type="ARBA" id="ARBA00022741"/>
    </source>
</evidence>